<reference evidence="1" key="1">
    <citation type="submission" date="2022-06" db="EMBL/GenBank/DDBJ databases">
        <title>Sphingomicrobium sedimins sp. nov., a marine bacterium isolated from tidal flat.</title>
        <authorList>
            <person name="Kim C.-H."/>
            <person name="Yoo Y."/>
            <person name="Kim J.-J."/>
        </authorList>
    </citation>
    <scope>NUCLEOTIDE SEQUENCE</scope>
    <source>
        <strain evidence="1">GRR-S6-50</strain>
    </source>
</reference>
<dbReference type="EMBL" id="JAMSHT010000001">
    <property type="protein sequence ID" value="MCM8556360.1"/>
    <property type="molecule type" value="Genomic_DNA"/>
</dbReference>
<dbReference type="PROSITE" id="PS51257">
    <property type="entry name" value="PROKAR_LIPOPROTEIN"/>
    <property type="match status" value="1"/>
</dbReference>
<proteinExistence type="predicted"/>
<dbReference type="AlphaFoldDB" id="A0A9X2J1U7"/>
<dbReference type="RefSeq" id="WP_252111491.1">
    <property type="nucleotide sequence ID" value="NZ_JAMSHT010000001.1"/>
</dbReference>
<evidence type="ECO:0000313" key="1">
    <source>
        <dbReference type="EMBL" id="MCM8556360.1"/>
    </source>
</evidence>
<evidence type="ECO:0000313" key="2">
    <source>
        <dbReference type="Proteomes" id="UP001155128"/>
    </source>
</evidence>
<accession>A0A9X2J1U7</accession>
<organism evidence="1 2">
    <name type="scientific">Sphingomicrobium sediminis</name>
    <dbReference type="NCBI Taxonomy" id="2950949"/>
    <lineage>
        <taxon>Bacteria</taxon>
        <taxon>Pseudomonadati</taxon>
        <taxon>Pseudomonadota</taxon>
        <taxon>Alphaproteobacteria</taxon>
        <taxon>Sphingomonadales</taxon>
        <taxon>Sphingomonadaceae</taxon>
        <taxon>Sphingomicrobium</taxon>
    </lineage>
</organism>
<protein>
    <recommendedName>
        <fullName evidence="3">Lipoprotein</fullName>
    </recommendedName>
</protein>
<name>A0A9X2J1U7_9SPHN</name>
<sequence length="142" mass="14451">MRYLVGVAALALTACSGEAPSEPMEAPIEAGVWIDGAQSGLCIGDGGEAAFILYGDEGEANCMAEGRVNRLAGDGALAFVPRGDEQCRIGLHEEGDTITLGSGGSAACSYYCGGDVTLEDRSLSRSDATDRALVDPAGDSIC</sequence>
<dbReference type="Proteomes" id="UP001155128">
    <property type="component" value="Unassembled WGS sequence"/>
</dbReference>
<comment type="caution">
    <text evidence="1">The sequence shown here is derived from an EMBL/GenBank/DDBJ whole genome shotgun (WGS) entry which is preliminary data.</text>
</comment>
<evidence type="ECO:0008006" key="3">
    <source>
        <dbReference type="Google" id="ProtNLM"/>
    </source>
</evidence>
<keyword evidence="2" id="KW-1185">Reference proteome</keyword>
<gene>
    <name evidence="1" type="ORF">NDO55_00820</name>
</gene>